<dbReference type="InterPro" id="IPR000917">
    <property type="entry name" value="Sulfatase_N"/>
</dbReference>
<dbReference type="InterPro" id="IPR024607">
    <property type="entry name" value="Sulfatase_CS"/>
</dbReference>
<dbReference type="STRING" id="1745343.A0A2J6PWZ2"/>
<evidence type="ECO:0000256" key="4">
    <source>
        <dbReference type="SAM" id="MobiDB-lite"/>
    </source>
</evidence>
<name>A0A2J6PWZ2_9HELO</name>
<evidence type="ECO:0000256" key="1">
    <source>
        <dbReference type="ARBA" id="ARBA00008779"/>
    </source>
</evidence>
<feature type="region of interest" description="Disordered" evidence="4">
    <location>
        <begin position="1"/>
        <end position="28"/>
    </location>
</feature>
<dbReference type="Pfam" id="PF12411">
    <property type="entry name" value="Choline_sulf_C"/>
    <property type="match status" value="1"/>
</dbReference>
<dbReference type="AlphaFoldDB" id="A0A2J6PWZ2"/>
<dbReference type="Gene3D" id="3.40.720.10">
    <property type="entry name" value="Alkaline Phosphatase, subunit A"/>
    <property type="match status" value="1"/>
</dbReference>
<dbReference type="PANTHER" id="PTHR45953">
    <property type="entry name" value="IDURONATE 2-SULFATASE"/>
    <property type="match status" value="1"/>
</dbReference>
<keyword evidence="8" id="KW-1185">Reference proteome</keyword>
<dbReference type="GO" id="GO:0005737">
    <property type="term" value="C:cytoplasm"/>
    <property type="evidence" value="ECO:0007669"/>
    <property type="project" value="TreeGrafter"/>
</dbReference>
<feature type="compositionally biased region" description="Polar residues" evidence="4">
    <location>
        <begin position="8"/>
        <end position="17"/>
    </location>
</feature>
<keyword evidence="3" id="KW-0378">Hydrolase</keyword>
<organism evidence="7 8">
    <name type="scientific">Hyaloscypha hepaticicola</name>
    <dbReference type="NCBI Taxonomy" id="2082293"/>
    <lineage>
        <taxon>Eukaryota</taxon>
        <taxon>Fungi</taxon>
        <taxon>Dikarya</taxon>
        <taxon>Ascomycota</taxon>
        <taxon>Pezizomycotina</taxon>
        <taxon>Leotiomycetes</taxon>
        <taxon>Helotiales</taxon>
        <taxon>Hyaloscyphaceae</taxon>
        <taxon>Hyaloscypha</taxon>
    </lineage>
</organism>
<dbReference type="GO" id="GO:0008484">
    <property type="term" value="F:sulfuric ester hydrolase activity"/>
    <property type="evidence" value="ECO:0007669"/>
    <property type="project" value="TreeGrafter"/>
</dbReference>
<dbReference type="Pfam" id="PF00884">
    <property type="entry name" value="Sulfatase"/>
    <property type="match status" value="1"/>
</dbReference>
<reference evidence="7 8" key="1">
    <citation type="submission" date="2016-05" db="EMBL/GenBank/DDBJ databases">
        <title>A degradative enzymes factory behind the ericoid mycorrhizal symbiosis.</title>
        <authorList>
            <consortium name="DOE Joint Genome Institute"/>
            <person name="Martino E."/>
            <person name="Morin E."/>
            <person name="Grelet G."/>
            <person name="Kuo A."/>
            <person name="Kohler A."/>
            <person name="Daghino S."/>
            <person name="Barry K."/>
            <person name="Choi C."/>
            <person name="Cichocki N."/>
            <person name="Clum A."/>
            <person name="Copeland A."/>
            <person name="Hainaut M."/>
            <person name="Haridas S."/>
            <person name="Labutti K."/>
            <person name="Lindquist E."/>
            <person name="Lipzen A."/>
            <person name="Khouja H.-R."/>
            <person name="Murat C."/>
            <person name="Ohm R."/>
            <person name="Olson A."/>
            <person name="Spatafora J."/>
            <person name="Veneault-Fourrey C."/>
            <person name="Henrissat B."/>
            <person name="Grigoriev I."/>
            <person name="Martin F."/>
            <person name="Perotto S."/>
        </authorList>
    </citation>
    <scope>NUCLEOTIDE SEQUENCE [LARGE SCALE GENOMIC DNA]</scope>
    <source>
        <strain evidence="7 8">UAMH 7357</strain>
    </source>
</reference>
<evidence type="ECO:0000313" key="7">
    <source>
        <dbReference type="EMBL" id="PMD18527.1"/>
    </source>
</evidence>
<dbReference type="OrthoDB" id="96314at2759"/>
<evidence type="ECO:0000313" key="8">
    <source>
        <dbReference type="Proteomes" id="UP000235672"/>
    </source>
</evidence>
<dbReference type="InterPro" id="IPR017850">
    <property type="entry name" value="Alkaline_phosphatase_core_sf"/>
</dbReference>
<dbReference type="FunFam" id="3.40.720.10:FF:000032">
    <property type="entry name" value="Choline sulfatase"/>
    <property type="match status" value="1"/>
</dbReference>
<dbReference type="GO" id="GO:0046872">
    <property type="term" value="F:metal ion binding"/>
    <property type="evidence" value="ECO:0007669"/>
    <property type="project" value="UniProtKB-KW"/>
</dbReference>
<dbReference type="CDD" id="cd16032">
    <property type="entry name" value="choline-sulfatase"/>
    <property type="match status" value="1"/>
</dbReference>
<feature type="domain" description="Sulfatase N-terminal" evidence="5">
    <location>
        <begin position="34"/>
        <end position="376"/>
    </location>
</feature>
<protein>
    <submittedName>
        <fullName evidence="7">Choline-sulfatase</fullName>
    </submittedName>
</protein>
<comment type="similarity">
    <text evidence="1">Belongs to the sulfatase family.</text>
</comment>
<dbReference type="NCBIfam" id="TIGR03417">
    <property type="entry name" value="chol_sulfatase"/>
    <property type="match status" value="1"/>
</dbReference>
<sequence length="573" mass="64169">MAPDLNSVPLSPQQEPVSSFAMDPPRSVPATKQPNILYIMADQLAAPLLKMHNPSSQIKTPHIDSLANGSVVFDSAYCPSPLCAPSRMSMISGQLPTKIGSYDNACTIDSSVPTYAHYLRAAGYETTLAGKMHFVGDQLHGYESRLTSDIYPADYGWAVNWEEPDRRLEWYHNASSIEQAGPCVRSNQLDYDEEVMYRSKQFLYDHVRKGPSARPFCMTVSLTHPHDPYTIEKKYWDMYEDVDITLPEVSIPQDEQDAHSRRLLKVCDLWGKEFTPDQIKRARRAYYGAVSYVDDCIGKLLQTLKDCRLDQDTIIVFSGDHGDMLGERGLWYKMSYFEASVRVPLLINAPKLFTPHRVTANVSTLDILPTLVDLAGTKLWPKLPMDGNTLLPHLQNRTGGSDTVYSEYCGEGTIAPMMMIRRGPWKYITCPADPDQLYNLDSDPLEKINLASLPGKHPLFTPTVSSTLFSFQSEAKAKWDMEDIIKNVLKSQRQRRLVWAALRSGKFTSWDYNPVDDGREKYIRSHIPLDDLELKARFPPVDAGGRELYSGLGGTGAGGMGAITVDQAGAHGQ</sequence>
<evidence type="ECO:0000259" key="5">
    <source>
        <dbReference type="Pfam" id="PF00884"/>
    </source>
</evidence>
<keyword evidence="2" id="KW-0479">Metal-binding</keyword>
<evidence type="ECO:0000259" key="6">
    <source>
        <dbReference type="Pfam" id="PF12411"/>
    </source>
</evidence>
<dbReference type="EMBL" id="KZ613493">
    <property type="protein sequence ID" value="PMD18527.1"/>
    <property type="molecule type" value="Genomic_DNA"/>
</dbReference>
<dbReference type="InterPro" id="IPR025863">
    <property type="entry name" value="Choline_sulf_C_dom"/>
</dbReference>
<evidence type="ECO:0000256" key="2">
    <source>
        <dbReference type="ARBA" id="ARBA00022723"/>
    </source>
</evidence>
<proteinExistence type="inferred from homology"/>
<dbReference type="PANTHER" id="PTHR45953:SF1">
    <property type="entry name" value="IDURONATE 2-SULFATASE"/>
    <property type="match status" value="1"/>
</dbReference>
<dbReference type="Proteomes" id="UP000235672">
    <property type="component" value="Unassembled WGS sequence"/>
</dbReference>
<accession>A0A2J6PWZ2</accession>
<evidence type="ECO:0000256" key="3">
    <source>
        <dbReference type="ARBA" id="ARBA00022801"/>
    </source>
</evidence>
<feature type="domain" description="Choline sulfatase enzyme C-terminal" evidence="6">
    <location>
        <begin position="487"/>
        <end position="538"/>
    </location>
</feature>
<dbReference type="InterPro" id="IPR017785">
    <property type="entry name" value="Choline-sulfatase"/>
</dbReference>
<dbReference type="SUPFAM" id="SSF53649">
    <property type="entry name" value="Alkaline phosphatase-like"/>
    <property type="match status" value="1"/>
</dbReference>
<gene>
    <name evidence="7" type="ORF">NA56DRAFT_604199</name>
</gene>
<dbReference type="PROSITE" id="PS00149">
    <property type="entry name" value="SULFATASE_2"/>
    <property type="match status" value="1"/>
</dbReference>